<evidence type="ECO:0000256" key="2">
    <source>
        <dbReference type="ARBA" id="ARBA00022737"/>
    </source>
</evidence>
<keyword evidence="1 3" id="KW-0853">WD repeat</keyword>
<accession>A0A1R2CJF0</accession>
<dbReference type="InterPro" id="IPR050505">
    <property type="entry name" value="WDR55/POC1"/>
</dbReference>
<dbReference type="SMART" id="SM00320">
    <property type="entry name" value="WD40"/>
    <property type="match status" value="4"/>
</dbReference>
<evidence type="ECO:0000256" key="1">
    <source>
        <dbReference type="ARBA" id="ARBA00022574"/>
    </source>
</evidence>
<dbReference type="InterPro" id="IPR015943">
    <property type="entry name" value="WD40/YVTN_repeat-like_dom_sf"/>
</dbReference>
<dbReference type="PROSITE" id="PS50082">
    <property type="entry name" value="WD_REPEATS_2"/>
    <property type="match status" value="3"/>
</dbReference>
<reference evidence="4 5" key="1">
    <citation type="submission" date="2016-11" db="EMBL/GenBank/DDBJ databases">
        <title>The macronuclear genome of Stentor coeruleus: a giant cell with tiny introns.</title>
        <authorList>
            <person name="Slabodnick M."/>
            <person name="Ruby J.G."/>
            <person name="Reiff S.B."/>
            <person name="Swart E.C."/>
            <person name="Gosai S."/>
            <person name="Prabakaran S."/>
            <person name="Witkowska E."/>
            <person name="Larue G.E."/>
            <person name="Fisher S."/>
            <person name="Freeman R.M."/>
            <person name="Gunawardena J."/>
            <person name="Chu W."/>
            <person name="Stover N.A."/>
            <person name="Gregory B.D."/>
            <person name="Nowacki M."/>
            <person name="Derisi J."/>
            <person name="Roy S.W."/>
            <person name="Marshall W.F."/>
            <person name="Sood P."/>
        </authorList>
    </citation>
    <scope>NUCLEOTIDE SEQUENCE [LARGE SCALE GENOMIC DNA]</scope>
    <source>
        <strain evidence="4">WM001</strain>
    </source>
</reference>
<dbReference type="PROSITE" id="PS00678">
    <property type="entry name" value="WD_REPEATS_1"/>
    <property type="match status" value="2"/>
</dbReference>
<evidence type="ECO:0000313" key="4">
    <source>
        <dbReference type="EMBL" id="OMJ89123.1"/>
    </source>
</evidence>
<dbReference type="Gene3D" id="2.130.10.10">
    <property type="entry name" value="YVTN repeat-like/Quinoprotein amine dehydrogenase"/>
    <property type="match status" value="1"/>
</dbReference>
<comment type="caution">
    <text evidence="4">The sequence shown here is derived from an EMBL/GenBank/DDBJ whole genome shotgun (WGS) entry which is preliminary data.</text>
</comment>
<keyword evidence="2" id="KW-0677">Repeat</keyword>
<feature type="repeat" description="WD" evidence="3">
    <location>
        <begin position="118"/>
        <end position="152"/>
    </location>
</feature>
<dbReference type="Proteomes" id="UP000187209">
    <property type="component" value="Unassembled WGS sequence"/>
</dbReference>
<dbReference type="InterPro" id="IPR036322">
    <property type="entry name" value="WD40_repeat_dom_sf"/>
</dbReference>
<evidence type="ECO:0000256" key="3">
    <source>
        <dbReference type="PROSITE-ProRule" id="PRU00221"/>
    </source>
</evidence>
<feature type="repeat" description="WD" evidence="3">
    <location>
        <begin position="153"/>
        <end position="194"/>
    </location>
</feature>
<protein>
    <submittedName>
        <fullName evidence="4">Uncharacterized protein</fullName>
    </submittedName>
</protein>
<evidence type="ECO:0000313" key="5">
    <source>
        <dbReference type="Proteomes" id="UP000187209"/>
    </source>
</evidence>
<name>A0A1R2CJF0_9CILI</name>
<dbReference type="AlphaFoldDB" id="A0A1R2CJF0"/>
<sequence>MNSVSGFIYDVGLEDRDVPWKKTINRKTFSGTGRVPTIISSNDKQLIVYANQDHEINVYSIEKRKTIYKFTEVTCWINCLILSQDNKFLGSGSYDKSVRVWNLHLKELIFKFECTSYVQSVDFNRNCNFVVAGCSDGKIWLWDLTMKAIIKSIQAHNCHIVSLAFTEDSTSILSVSNDSTIKTFESSNLTQIKIIPTSSAKIWNANLKAHNNIIVLAFGDWYYRVFKIL</sequence>
<gene>
    <name evidence="4" type="ORF">SteCoe_8748</name>
</gene>
<keyword evidence="5" id="KW-1185">Reference proteome</keyword>
<dbReference type="SUPFAM" id="SSF50978">
    <property type="entry name" value="WD40 repeat-like"/>
    <property type="match status" value="1"/>
</dbReference>
<organism evidence="4 5">
    <name type="scientific">Stentor coeruleus</name>
    <dbReference type="NCBI Taxonomy" id="5963"/>
    <lineage>
        <taxon>Eukaryota</taxon>
        <taxon>Sar</taxon>
        <taxon>Alveolata</taxon>
        <taxon>Ciliophora</taxon>
        <taxon>Postciliodesmatophora</taxon>
        <taxon>Heterotrichea</taxon>
        <taxon>Heterotrichida</taxon>
        <taxon>Stentoridae</taxon>
        <taxon>Stentor</taxon>
    </lineage>
</organism>
<dbReference type="PANTHER" id="PTHR44019:SF8">
    <property type="entry name" value="POC1 CENTRIOLAR PROTEIN HOMOLOG"/>
    <property type="match status" value="1"/>
</dbReference>
<dbReference type="EMBL" id="MPUH01000133">
    <property type="protein sequence ID" value="OMJ89123.1"/>
    <property type="molecule type" value="Genomic_DNA"/>
</dbReference>
<proteinExistence type="predicted"/>
<dbReference type="InterPro" id="IPR001680">
    <property type="entry name" value="WD40_rpt"/>
</dbReference>
<feature type="repeat" description="WD" evidence="3">
    <location>
        <begin position="77"/>
        <end position="111"/>
    </location>
</feature>
<dbReference type="InterPro" id="IPR019775">
    <property type="entry name" value="WD40_repeat_CS"/>
</dbReference>
<dbReference type="PANTHER" id="PTHR44019">
    <property type="entry name" value="WD REPEAT-CONTAINING PROTEIN 55"/>
    <property type="match status" value="1"/>
</dbReference>
<dbReference type="OrthoDB" id="406225at2759"/>
<dbReference type="Pfam" id="PF00400">
    <property type="entry name" value="WD40"/>
    <property type="match status" value="3"/>
</dbReference>